<gene>
    <name evidence="2" type="ORF">HGRIS_011179</name>
</gene>
<sequence length="363" mass="40773">MSTFSFDAKAKNLPLATNELLGPGLTARSVYSLVRAQEQSLLAAGLSDKDVRMINIRILGWMMIFSSNDEMRAEMAIAIASCNNELDQLVILGRFYRDHWIRTFKKSKGHTPRESGHTSRPSFDTIALCVEHTLDPAPTSYQAAKQNALIRDGYRCMVTGIYEDNSYAKIDELRKEIDASHSAIGTVQCAHIFSRSTNTNLGDDVKRAYAGAAWTVLARFGYTDFLEELNGTNIHRLSNLLTLDTNVHGWFDKLWLWFEPLDDDPDSHRYRVEAIYPSIYKTVPHTVTFSNQTPQGTDPLPMPNKRYLAMHAACAKVANMSGAAEVLDDFDRRYDEGTVLACDGGFTDLLHHRLSSLQRAEVL</sequence>
<evidence type="ECO:0000259" key="1">
    <source>
        <dbReference type="Pfam" id="PF13391"/>
    </source>
</evidence>
<organism evidence="2 3">
    <name type="scientific">Hohenbuehelia grisea</name>
    <dbReference type="NCBI Taxonomy" id="104357"/>
    <lineage>
        <taxon>Eukaryota</taxon>
        <taxon>Fungi</taxon>
        <taxon>Dikarya</taxon>
        <taxon>Basidiomycota</taxon>
        <taxon>Agaricomycotina</taxon>
        <taxon>Agaricomycetes</taxon>
        <taxon>Agaricomycetidae</taxon>
        <taxon>Agaricales</taxon>
        <taxon>Pleurotineae</taxon>
        <taxon>Pleurotaceae</taxon>
        <taxon>Hohenbuehelia</taxon>
    </lineage>
</organism>
<evidence type="ECO:0000313" key="3">
    <source>
        <dbReference type="Proteomes" id="UP001556367"/>
    </source>
</evidence>
<proteinExistence type="predicted"/>
<accession>A0ABR3JW32</accession>
<comment type="caution">
    <text evidence="2">The sequence shown here is derived from an EMBL/GenBank/DDBJ whole genome shotgun (WGS) entry which is preliminary data.</text>
</comment>
<evidence type="ECO:0000313" key="2">
    <source>
        <dbReference type="EMBL" id="KAL0959468.1"/>
    </source>
</evidence>
<dbReference type="EMBL" id="JASNQZ010000002">
    <property type="protein sequence ID" value="KAL0959468.1"/>
    <property type="molecule type" value="Genomic_DNA"/>
</dbReference>
<protein>
    <recommendedName>
        <fullName evidence="1">HNH nuclease domain-containing protein</fullName>
    </recommendedName>
</protein>
<feature type="domain" description="HNH nuclease" evidence="1">
    <location>
        <begin position="156"/>
        <end position="258"/>
    </location>
</feature>
<dbReference type="Proteomes" id="UP001556367">
    <property type="component" value="Unassembled WGS sequence"/>
</dbReference>
<keyword evidence="3" id="KW-1185">Reference proteome</keyword>
<dbReference type="InterPro" id="IPR003615">
    <property type="entry name" value="HNH_nuc"/>
</dbReference>
<name>A0ABR3JW32_9AGAR</name>
<dbReference type="Pfam" id="PF13391">
    <property type="entry name" value="HNH_2"/>
    <property type="match status" value="1"/>
</dbReference>
<reference evidence="3" key="1">
    <citation type="submission" date="2024-06" db="EMBL/GenBank/DDBJ databases">
        <title>Multi-omics analyses provide insights into the biosynthesis of the anticancer antibiotic pleurotin in Hohenbuehelia grisea.</title>
        <authorList>
            <person name="Weaver J.A."/>
            <person name="Alberti F."/>
        </authorList>
    </citation>
    <scope>NUCLEOTIDE SEQUENCE [LARGE SCALE GENOMIC DNA]</scope>
    <source>
        <strain evidence="3">T-177</strain>
    </source>
</reference>